<evidence type="ECO:0000313" key="3">
    <source>
        <dbReference type="Proteomes" id="UP000284277"/>
    </source>
</evidence>
<protein>
    <submittedName>
        <fullName evidence="2">Peptidase</fullName>
    </submittedName>
</protein>
<comment type="caution">
    <text evidence="2">The sequence shown here is derived from an EMBL/GenBank/DDBJ whole genome shotgun (WGS) entry which is preliminary data.</text>
</comment>
<feature type="domain" description="YgjP-like metallopeptidase" evidence="1">
    <location>
        <begin position="24"/>
        <end position="237"/>
    </location>
</feature>
<dbReference type="Pfam" id="PF01863">
    <property type="entry name" value="YgjP-like"/>
    <property type="match status" value="1"/>
</dbReference>
<dbReference type="Gene3D" id="3.30.2010.10">
    <property type="entry name" value="Metalloproteases ('zincins'), catalytic domain"/>
    <property type="match status" value="1"/>
</dbReference>
<keyword evidence="3" id="KW-1185">Reference proteome</keyword>
<proteinExistence type="predicted"/>
<dbReference type="Proteomes" id="UP000284277">
    <property type="component" value="Unassembled WGS sequence"/>
</dbReference>
<dbReference type="InterPro" id="IPR053136">
    <property type="entry name" value="UTP_pyrophosphatase-like"/>
</dbReference>
<evidence type="ECO:0000259" key="1">
    <source>
        <dbReference type="Pfam" id="PF01863"/>
    </source>
</evidence>
<dbReference type="RefSeq" id="WP_243117146.1">
    <property type="nucleotide sequence ID" value="NZ_MCIA01000008.1"/>
</dbReference>
<name>A0A419T683_9FIRM</name>
<accession>A0A419T683</accession>
<gene>
    <name evidence="2" type="ORF">BET01_16020</name>
</gene>
<reference evidence="2 3" key="1">
    <citation type="submission" date="2016-08" db="EMBL/GenBank/DDBJ databases">
        <title>A new outlook on sporulation: Clostridium algidixylanolyticum.</title>
        <authorList>
            <person name="Poppleton D.I."/>
            <person name="Gribaldo S."/>
        </authorList>
    </citation>
    <scope>NUCLEOTIDE SEQUENCE [LARGE SCALE GENOMIC DNA]</scope>
    <source>
        <strain evidence="2 3">SPL73</strain>
    </source>
</reference>
<dbReference type="CDD" id="cd07344">
    <property type="entry name" value="M48_yhfN_like"/>
    <property type="match status" value="1"/>
</dbReference>
<organism evidence="2 3">
    <name type="scientific">Lacrimispora algidixylanolytica</name>
    <dbReference type="NCBI Taxonomy" id="94868"/>
    <lineage>
        <taxon>Bacteria</taxon>
        <taxon>Bacillati</taxon>
        <taxon>Bacillota</taxon>
        <taxon>Clostridia</taxon>
        <taxon>Lachnospirales</taxon>
        <taxon>Lachnospiraceae</taxon>
        <taxon>Lacrimispora</taxon>
    </lineage>
</organism>
<sequence length="247" mass="29030">MESDSITFRDGSICNYKIITSKRRTMAVQVTKEGEVIVRLPYQVSAAAGHRLIVENKDWLYKQLWKIHKKQEERQEFQWIDGASVLLFGNNVVFNVSVEPYKKSYIVRETAAGILVTGPSHEGKELEYQLKVKEVMKLWYRKKVKGYLEKKTAQWAMLMKVTFERISIRDQATRWGSCSGKGNINFNWRLVLLPEALADYVVVHELAHRLHMNHSRQFWSVVAQVLPDYMERRKELKYWGEKLDGIY</sequence>
<dbReference type="PANTHER" id="PTHR30399">
    <property type="entry name" value="UNCHARACTERIZED PROTEIN YGJP"/>
    <property type="match status" value="1"/>
</dbReference>
<evidence type="ECO:0000313" key="2">
    <source>
        <dbReference type="EMBL" id="RKD33117.1"/>
    </source>
</evidence>
<dbReference type="InterPro" id="IPR002725">
    <property type="entry name" value="YgjP-like_metallopeptidase"/>
</dbReference>
<dbReference type="PANTHER" id="PTHR30399:SF1">
    <property type="entry name" value="UTP PYROPHOSPHATASE"/>
    <property type="match status" value="1"/>
</dbReference>
<dbReference type="EMBL" id="MCIA01000008">
    <property type="protein sequence ID" value="RKD33117.1"/>
    <property type="molecule type" value="Genomic_DNA"/>
</dbReference>
<dbReference type="AlphaFoldDB" id="A0A419T683"/>